<dbReference type="OrthoDB" id="9775513at2"/>
<dbReference type="Gene3D" id="2.40.30.170">
    <property type="match status" value="1"/>
</dbReference>
<dbReference type="AlphaFoldDB" id="A0A085JQJ7"/>
<evidence type="ECO:0000256" key="2">
    <source>
        <dbReference type="ARBA" id="ARBA00009477"/>
    </source>
</evidence>
<organism evidence="11 12">
    <name type="scientific">Tatumella ptyseos ATCC 33301</name>
    <dbReference type="NCBI Taxonomy" id="1005995"/>
    <lineage>
        <taxon>Bacteria</taxon>
        <taxon>Pseudomonadati</taxon>
        <taxon>Pseudomonadota</taxon>
        <taxon>Gammaproteobacteria</taxon>
        <taxon>Enterobacterales</taxon>
        <taxon>Erwiniaceae</taxon>
        <taxon>Tatumella</taxon>
    </lineage>
</organism>
<evidence type="ECO:0000256" key="5">
    <source>
        <dbReference type="ARBA" id="ARBA00022519"/>
    </source>
</evidence>
<dbReference type="InterPro" id="IPR010129">
    <property type="entry name" value="T1SS_HlyD"/>
</dbReference>
<keyword evidence="5 9" id="KW-0997">Cell inner membrane</keyword>
<dbReference type="Proteomes" id="UP000028602">
    <property type="component" value="Unassembled WGS sequence"/>
</dbReference>
<reference evidence="11 12" key="1">
    <citation type="submission" date="2014-05" db="EMBL/GenBank/DDBJ databases">
        <title>ATOL: Assembling a taxonomically balanced genome-scale reconstruction of the evolutionary history of the Enterobacteriaceae.</title>
        <authorList>
            <person name="Plunkett G.III."/>
            <person name="Neeno-Eckwall E.C."/>
            <person name="Glasner J.D."/>
            <person name="Perna N.T."/>
        </authorList>
    </citation>
    <scope>NUCLEOTIDE SEQUENCE [LARGE SCALE GENOMIC DNA]</scope>
    <source>
        <strain evidence="11 12">ATCC 33301</strain>
    </source>
</reference>
<dbReference type="PANTHER" id="PTHR30386:SF26">
    <property type="entry name" value="TRANSPORT PROTEIN COMB"/>
    <property type="match status" value="1"/>
</dbReference>
<feature type="transmembrane region" description="Helical" evidence="9">
    <location>
        <begin position="35"/>
        <end position="54"/>
    </location>
</feature>
<evidence type="ECO:0000256" key="9">
    <source>
        <dbReference type="RuleBase" id="RU365093"/>
    </source>
</evidence>
<evidence type="ECO:0000256" key="8">
    <source>
        <dbReference type="ARBA" id="ARBA00023136"/>
    </source>
</evidence>
<keyword evidence="7 9" id="KW-1133">Transmembrane helix</keyword>
<dbReference type="EMBL" id="JMPR01000001">
    <property type="protein sequence ID" value="KFD22743.1"/>
    <property type="molecule type" value="Genomic_DNA"/>
</dbReference>
<dbReference type="GO" id="GO:0005886">
    <property type="term" value="C:plasma membrane"/>
    <property type="evidence" value="ECO:0007669"/>
    <property type="project" value="UniProtKB-SubCell"/>
</dbReference>
<evidence type="ECO:0000256" key="1">
    <source>
        <dbReference type="ARBA" id="ARBA00004377"/>
    </source>
</evidence>
<dbReference type="eggNOG" id="COG0845">
    <property type="taxonomic scope" value="Bacteria"/>
</dbReference>
<evidence type="ECO:0000256" key="7">
    <source>
        <dbReference type="ARBA" id="ARBA00022989"/>
    </source>
</evidence>
<gene>
    <name evidence="11" type="ORF">GTPT_0004</name>
</gene>
<evidence type="ECO:0000259" key="10">
    <source>
        <dbReference type="Pfam" id="PF26002"/>
    </source>
</evidence>
<evidence type="ECO:0000256" key="4">
    <source>
        <dbReference type="ARBA" id="ARBA00022475"/>
    </source>
</evidence>
<accession>A0A085JQJ7</accession>
<dbReference type="NCBIfam" id="TIGR01843">
    <property type="entry name" value="type_I_hlyD"/>
    <property type="match status" value="1"/>
</dbReference>
<protein>
    <recommendedName>
        <fullName evidence="9">Membrane fusion protein (MFP) family protein</fullName>
    </recommendedName>
</protein>
<proteinExistence type="inferred from homology"/>
<keyword evidence="12" id="KW-1185">Reference proteome</keyword>
<dbReference type="PANTHER" id="PTHR30386">
    <property type="entry name" value="MEMBRANE FUSION SUBUNIT OF EMRAB-TOLC MULTIDRUG EFFLUX PUMP"/>
    <property type="match status" value="1"/>
</dbReference>
<keyword evidence="8 9" id="KW-0472">Membrane</keyword>
<dbReference type="SUPFAM" id="SSF56954">
    <property type="entry name" value="Outer membrane efflux proteins (OEP)"/>
    <property type="match status" value="1"/>
</dbReference>
<dbReference type="Pfam" id="PF26002">
    <property type="entry name" value="Beta-barrel_AprE"/>
    <property type="match status" value="1"/>
</dbReference>
<feature type="domain" description="AprE-like beta-barrel" evidence="10">
    <location>
        <begin position="292"/>
        <end position="384"/>
    </location>
</feature>
<dbReference type="PROSITE" id="PS00543">
    <property type="entry name" value="HLYD_FAMILY"/>
    <property type="match status" value="1"/>
</dbReference>
<comment type="similarity">
    <text evidence="2 9">Belongs to the membrane fusion protein (MFP) (TC 8.A.1) family.</text>
</comment>
<dbReference type="InterPro" id="IPR058982">
    <property type="entry name" value="Beta-barrel_AprE"/>
</dbReference>
<evidence type="ECO:0000256" key="6">
    <source>
        <dbReference type="ARBA" id="ARBA00022692"/>
    </source>
</evidence>
<comment type="caution">
    <text evidence="11">The sequence shown here is derived from an EMBL/GenBank/DDBJ whole genome shotgun (WGS) entry which is preliminary data.</text>
</comment>
<dbReference type="RefSeq" id="WP_025904048.1">
    <property type="nucleotide sequence ID" value="NZ_ATMJ01000054.1"/>
</dbReference>
<dbReference type="InterPro" id="IPR006144">
    <property type="entry name" value="Secretion_HlyD_CS"/>
</dbReference>
<evidence type="ECO:0000313" key="11">
    <source>
        <dbReference type="EMBL" id="KFD22743.1"/>
    </source>
</evidence>
<keyword evidence="6 9" id="KW-0812">Transmembrane</keyword>
<comment type="subcellular location">
    <subcellularLocation>
        <location evidence="1 9">Cell inner membrane</location>
        <topology evidence="1 9">Single-pass membrane protein</topology>
    </subcellularLocation>
</comment>
<dbReference type="GO" id="GO:0009306">
    <property type="term" value="P:protein secretion"/>
    <property type="evidence" value="ECO:0007669"/>
    <property type="project" value="InterPro"/>
</dbReference>
<name>A0A085JQJ7_9GAMM</name>
<evidence type="ECO:0000313" key="12">
    <source>
        <dbReference type="Proteomes" id="UP000028602"/>
    </source>
</evidence>
<keyword evidence="3 9" id="KW-0813">Transport</keyword>
<evidence type="ECO:0000256" key="3">
    <source>
        <dbReference type="ARBA" id="ARBA00022448"/>
    </source>
</evidence>
<dbReference type="PRINTS" id="PR01490">
    <property type="entry name" value="RTXTOXIND"/>
</dbReference>
<dbReference type="InterPro" id="IPR050739">
    <property type="entry name" value="MFP"/>
</dbReference>
<sequence length="406" mass="45267">MIFNKQKTSNEKESFDPANLLDDSGVDSRSLNGSILIITVLFGLLAIFTLWAWFAKLDEVSTGTGKVIPSLHEQVLQSLDGGILAELYVREGMQVKANQVVARLDPTISESNVGESSAKYRAALAESVRLHAEVNNTPLVFPQSLKLWPDLINSETSLYHSRRDQLTESEKEMNQSIGLVRRELGITEGLVKSGAASIVDVLRLQRQLADLNLKLTDLQTQYYVDARQQMAKADADVQSLAEVIKGRADTLDRLTIKSPVRGVVKSIKVTTIGGVIPPNGELMQIVPMDDRLLIEARLSPRDIAFIHPGQPAMVKITAYDYSIYGGLHGKVESISPDTIQDEAKPEVYYYRVYIRTEHDFLTNKLGKHFSIVPGMIATVDIRTGQKTVMQYLIKPFNKMKEALRER</sequence>
<keyword evidence="4 9" id="KW-1003">Cell membrane</keyword>
<dbReference type="Gene3D" id="2.40.50.100">
    <property type="match status" value="1"/>
</dbReference>